<reference evidence="2 3" key="1">
    <citation type="journal article" date="2006" name="Int. J. Syst. Evol. Microbiol.">
        <title>Costertonia aggregata gen. nov., sp. nov., a mesophilic marine bacterium of the family Flavobacteriaceae, isolated from a mature biofilm.</title>
        <authorList>
            <person name="Kwon K.K."/>
            <person name="Lee Y.K."/>
            <person name="Lee H.K."/>
        </authorList>
    </citation>
    <scope>NUCLEOTIDE SEQUENCE [LARGE SCALE GENOMIC DNA]</scope>
    <source>
        <strain evidence="2 3">KCCM 42265</strain>
    </source>
</reference>
<organism evidence="2 3">
    <name type="scientific">Costertonia aggregata</name>
    <dbReference type="NCBI Taxonomy" id="343403"/>
    <lineage>
        <taxon>Bacteria</taxon>
        <taxon>Pseudomonadati</taxon>
        <taxon>Bacteroidota</taxon>
        <taxon>Flavobacteriia</taxon>
        <taxon>Flavobacteriales</taxon>
        <taxon>Flavobacteriaceae</taxon>
        <taxon>Costertonia</taxon>
    </lineage>
</organism>
<dbReference type="SUPFAM" id="SSF82171">
    <property type="entry name" value="DPP6 N-terminal domain-like"/>
    <property type="match status" value="1"/>
</dbReference>
<protein>
    <submittedName>
        <fullName evidence="2">PD40 domain-containing protein</fullName>
    </submittedName>
</protein>
<evidence type="ECO:0000256" key="1">
    <source>
        <dbReference type="SAM" id="SignalP"/>
    </source>
</evidence>
<feature type="chain" id="PRO_5028880304" evidence="1">
    <location>
        <begin position="25"/>
        <end position="398"/>
    </location>
</feature>
<sequence>MKNPLFYNVIFGCIITLFSTALTAQSKPTNENAKKSQNYQKLIDFGYTDQEIFEDLGNAYFLSENYETAIFWYRKLKTVSHNGQLRKSYQERYNYALHKTGAKEVAFSANDKDWLASVRSDYKTKQTSKKDERFNELNLNFKDEPMTAMLQVDGKNKHPFMQQAPVALTEDGNTAYFSKEILVKPSTGIFSKKQLVHKIFKAEKINGRWKNIRQVSLSPKDASVLHPTVSKDGKRLFFASNMPGTFGKYDIYVSNIRKDGSLGIAKNLGTKVNTKENDLYPNLVGGNTLFFASEGRKGYGGMDIYMVDVNEKKVGIAVNLGSPINSAEDDLAIRFTTKNGMGYVMSNRGKNKENIHQVAFSYVNKQENNASAKREFDIADAFTNDVKIDYSSTVFEDE</sequence>
<name>A0A7H9ATI3_9FLAO</name>
<dbReference type="Proteomes" id="UP000509302">
    <property type="component" value="Chromosome"/>
</dbReference>
<dbReference type="InterPro" id="IPR011659">
    <property type="entry name" value="WD40"/>
</dbReference>
<dbReference type="InterPro" id="IPR011042">
    <property type="entry name" value="6-blade_b-propeller_TolB-like"/>
</dbReference>
<dbReference type="EMBL" id="CP058595">
    <property type="protein sequence ID" value="QLG46652.1"/>
    <property type="molecule type" value="Genomic_DNA"/>
</dbReference>
<keyword evidence="1" id="KW-0732">Signal</keyword>
<feature type="signal peptide" evidence="1">
    <location>
        <begin position="1"/>
        <end position="24"/>
    </location>
</feature>
<accession>A0A7H9ATI3</accession>
<keyword evidence="3" id="KW-1185">Reference proteome</keyword>
<gene>
    <name evidence="2" type="ORF">HYG79_15275</name>
</gene>
<dbReference type="Gene3D" id="2.120.10.30">
    <property type="entry name" value="TolB, C-terminal domain"/>
    <property type="match status" value="1"/>
</dbReference>
<evidence type="ECO:0000313" key="2">
    <source>
        <dbReference type="EMBL" id="QLG46652.1"/>
    </source>
</evidence>
<dbReference type="Pfam" id="PF07676">
    <property type="entry name" value="PD40"/>
    <property type="match status" value="1"/>
</dbReference>
<dbReference type="AlphaFoldDB" id="A0A7H9ATI3"/>
<dbReference type="RefSeq" id="WP_179242931.1">
    <property type="nucleotide sequence ID" value="NZ_CP058595.1"/>
</dbReference>
<evidence type="ECO:0000313" key="3">
    <source>
        <dbReference type="Proteomes" id="UP000509302"/>
    </source>
</evidence>
<proteinExistence type="predicted"/>
<dbReference type="KEGG" id="cagg:HYG79_15275"/>